<name>A0ABX4IBM3_LISWE</name>
<keyword evidence="2" id="KW-1185">Reference proteome</keyword>
<accession>A0ABX4IBM3</accession>
<sequence length="65" mass="7788">MNDEGTKIKYLEDCNEDVLYWIREIFEDVSANLISQKFIDSLRRLNKQFLTLEIMHDIDVVESCF</sequence>
<reference evidence="1 2" key="1">
    <citation type="submission" date="2017-09" db="EMBL/GenBank/DDBJ databases">
        <title>Draft Genomes of 144 Listeria Monocytogenes isolates from foods.</title>
        <authorList>
            <person name="Wu C.H."/>
            <person name="Ng J."/>
            <person name="Kiang D."/>
            <person name="Chen C.-Y."/>
            <person name="Frink S."/>
            <person name="Lafrades M."/>
            <person name="Morales C."/>
            <person name="Park P."/>
            <person name="Zwick M."/>
        </authorList>
    </citation>
    <scope>NUCLEOTIDE SEQUENCE [LARGE SCALE GENOMIC DNA]</scope>
    <source>
        <strain evidence="1 2">CDPHFDLB-F14M01633.75-2</strain>
    </source>
</reference>
<dbReference type="Proteomes" id="UP000219632">
    <property type="component" value="Unassembled WGS sequence"/>
</dbReference>
<gene>
    <name evidence="1" type="ORF">AFZ32_11335</name>
</gene>
<comment type="caution">
    <text evidence="1">The sequence shown here is derived from an EMBL/GenBank/DDBJ whole genome shotgun (WGS) entry which is preliminary data.</text>
</comment>
<evidence type="ECO:0000313" key="2">
    <source>
        <dbReference type="Proteomes" id="UP000219632"/>
    </source>
</evidence>
<protein>
    <submittedName>
        <fullName evidence="1">Uncharacterized protein</fullName>
    </submittedName>
</protein>
<dbReference type="EMBL" id="NYPG01000006">
    <property type="protein sequence ID" value="PDK40655.1"/>
    <property type="molecule type" value="Genomic_DNA"/>
</dbReference>
<organism evidence="1 2">
    <name type="scientific">Listeria welshimeri</name>
    <dbReference type="NCBI Taxonomy" id="1643"/>
    <lineage>
        <taxon>Bacteria</taxon>
        <taxon>Bacillati</taxon>
        <taxon>Bacillota</taxon>
        <taxon>Bacilli</taxon>
        <taxon>Bacillales</taxon>
        <taxon>Listeriaceae</taxon>
        <taxon>Listeria</taxon>
    </lineage>
</organism>
<evidence type="ECO:0000313" key="1">
    <source>
        <dbReference type="EMBL" id="PDK40655.1"/>
    </source>
</evidence>
<proteinExistence type="predicted"/>